<feature type="compositionally biased region" description="Polar residues" evidence="1">
    <location>
        <begin position="595"/>
        <end position="609"/>
    </location>
</feature>
<organism evidence="4 5">
    <name type="scientific">Hymenolepis diminuta</name>
    <name type="common">Rat tapeworm</name>
    <dbReference type="NCBI Taxonomy" id="6216"/>
    <lineage>
        <taxon>Eukaryota</taxon>
        <taxon>Metazoa</taxon>
        <taxon>Spiralia</taxon>
        <taxon>Lophotrochozoa</taxon>
        <taxon>Platyhelminthes</taxon>
        <taxon>Cestoda</taxon>
        <taxon>Eucestoda</taxon>
        <taxon>Cyclophyllidea</taxon>
        <taxon>Hymenolepididae</taxon>
        <taxon>Hymenolepis</taxon>
    </lineage>
</organism>
<keyword evidence="5" id="KW-1185">Reference proteome</keyword>
<feature type="domain" description="Fibronectin type-III" evidence="3">
    <location>
        <begin position="980"/>
        <end position="1075"/>
    </location>
</feature>
<protein>
    <recommendedName>
        <fullName evidence="3">Fibronectin type-III domain-containing protein</fullName>
    </recommendedName>
</protein>
<dbReference type="InterPro" id="IPR036116">
    <property type="entry name" value="FN3_sf"/>
</dbReference>
<feature type="transmembrane region" description="Helical" evidence="2">
    <location>
        <begin position="2278"/>
        <end position="2297"/>
    </location>
</feature>
<feature type="compositionally biased region" description="Low complexity" evidence="1">
    <location>
        <begin position="368"/>
        <end position="387"/>
    </location>
</feature>
<feature type="domain" description="Fibronectin type-III" evidence="3">
    <location>
        <begin position="1079"/>
        <end position="1178"/>
    </location>
</feature>
<evidence type="ECO:0000313" key="4">
    <source>
        <dbReference type="EMBL" id="VUZ57299.1"/>
    </source>
</evidence>
<feature type="compositionally biased region" description="Basic and acidic residues" evidence="1">
    <location>
        <begin position="406"/>
        <end position="417"/>
    </location>
</feature>
<feature type="domain" description="Fibronectin type-III" evidence="3">
    <location>
        <begin position="1423"/>
        <end position="1522"/>
    </location>
</feature>
<feature type="region of interest" description="Disordered" evidence="1">
    <location>
        <begin position="1233"/>
        <end position="1253"/>
    </location>
</feature>
<name>A0A564ZD55_HYMDI</name>
<dbReference type="Gene3D" id="2.60.40.10">
    <property type="entry name" value="Immunoglobulins"/>
    <property type="match status" value="9"/>
</dbReference>
<feature type="region of interest" description="Disordered" evidence="1">
    <location>
        <begin position="456"/>
        <end position="504"/>
    </location>
</feature>
<feature type="region of interest" description="Disordered" evidence="1">
    <location>
        <begin position="2213"/>
        <end position="2233"/>
    </location>
</feature>
<dbReference type="PANTHER" id="PTHR24099:SF11">
    <property type="entry name" value="FIBRONECTIN TYPE III DOMAIN-CONTAINING 3BA-RELATED"/>
    <property type="match status" value="1"/>
</dbReference>
<dbReference type="InterPro" id="IPR050617">
    <property type="entry name" value="E3_ligase_FN3/SPRY"/>
</dbReference>
<dbReference type="PROSITE" id="PS50853">
    <property type="entry name" value="FN3"/>
    <property type="match status" value="7"/>
</dbReference>
<dbReference type="InterPro" id="IPR003961">
    <property type="entry name" value="FN3_dom"/>
</dbReference>
<feature type="region of interest" description="Disordered" evidence="1">
    <location>
        <begin position="567"/>
        <end position="647"/>
    </location>
</feature>
<dbReference type="SUPFAM" id="SSF49265">
    <property type="entry name" value="Fibronectin type III"/>
    <property type="match status" value="6"/>
</dbReference>
<feature type="compositionally biased region" description="Low complexity" evidence="1">
    <location>
        <begin position="2314"/>
        <end position="2323"/>
    </location>
</feature>
<dbReference type="PANTHER" id="PTHR24099">
    <property type="entry name" value="E3 UBIQUITIN-PROTEIN LIGASE TRIM36-RELATED"/>
    <property type="match status" value="1"/>
</dbReference>
<feature type="domain" description="Fibronectin type-III" evidence="3">
    <location>
        <begin position="1838"/>
        <end position="1939"/>
    </location>
</feature>
<evidence type="ECO:0000256" key="2">
    <source>
        <dbReference type="SAM" id="Phobius"/>
    </source>
</evidence>
<feature type="compositionally biased region" description="Polar residues" evidence="1">
    <location>
        <begin position="465"/>
        <end position="483"/>
    </location>
</feature>
<dbReference type="Pfam" id="PF00041">
    <property type="entry name" value="fn3"/>
    <property type="match status" value="3"/>
</dbReference>
<evidence type="ECO:0000256" key="1">
    <source>
        <dbReference type="SAM" id="MobiDB-lite"/>
    </source>
</evidence>
<dbReference type="EMBL" id="CABIJS010000715">
    <property type="protein sequence ID" value="VUZ57299.1"/>
    <property type="molecule type" value="Genomic_DNA"/>
</dbReference>
<evidence type="ECO:0000259" key="3">
    <source>
        <dbReference type="PROSITE" id="PS50853"/>
    </source>
</evidence>
<keyword evidence="2" id="KW-1133">Transmembrane helix</keyword>
<feature type="region of interest" description="Disordered" evidence="1">
    <location>
        <begin position="2314"/>
        <end position="2337"/>
    </location>
</feature>
<feature type="region of interest" description="Disordered" evidence="1">
    <location>
        <begin position="1309"/>
        <end position="1342"/>
    </location>
</feature>
<feature type="region of interest" description="Disordered" evidence="1">
    <location>
        <begin position="321"/>
        <end position="444"/>
    </location>
</feature>
<accession>A0A564ZD55</accession>
<keyword evidence="2" id="KW-0812">Transmembrane</keyword>
<proteinExistence type="predicted"/>
<feature type="domain" description="Fibronectin type-III" evidence="3">
    <location>
        <begin position="1940"/>
        <end position="2061"/>
    </location>
</feature>
<feature type="compositionally biased region" description="Polar residues" evidence="1">
    <location>
        <begin position="567"/>
        <end position="582"/>
    </location>
</feature>
<feature type="domain" description="Fibronectin type-III" evidence="3">
    <location>
        <begin position="1571"/>
        <end position="1702"/>
    </location>
</feature>
<gene>
    <name evidence="4" type="ORF">WMSIL1_LOCUS14740</name>
</gene>
<feature type="compositionally biased region" description="Basic and acidic residues" evidence="1">
    <location>
        <begin position="348"/>
        <end position="361"/>
    </location>
</feature>
<dbReference type="SMART" id="SM00060">
    <property type="entry name" value="FN3"/>
    <property type="match status" value="9"/>
</dbReference>
<feature type="domain" description="Fibronectin type-III" evidence="3">
    <location>
        <begin position="2062"/>
        <end position="2178"/>
    </location>
</feature>
<dbReference type="Proteomes" id="UP000321570">
    <property type="component" value="Unassembled WGS sequence"/>
</dbReference>
<feature type="region of interest" description="Disordered" evidence="1">
    <location>
        <begin position="1"/>
        <end position="37"/>
    </location>
</feature>
<feature type="compositionally biased region" description="Low complexity" evidence="1">
    <location>
        <begin position="1315"/>
        <end position="1337"/>
    </location>
</feature>
<dbReference type="CDD" id="cd00063">
    <property type="entry name" value="FN3"/>
    <property type="match status" value="7"/>
</dbReference>
<feature type="region of interest" description="Disordered" evidence="1">
    <location>
        <begin position="759"/>
        <end position="791"/>
    </location>
</feature>
<feature type="non-terminal residue" evidence="4">
    <location>
        <position position="1"/>
    </location>
</feature>
<reference evidence="4 5" key="1">
    <citation type="submission" date="2019-07" db="EMBL/GenBank/DDBJ databases">
        <authorList>
            <person name="Jastrzebski P J."/>
            <person name="Paukszto L."/>
            <person name="Jastrzebski P J."/>
        </authorList>
    </citation>
    <scope>NUCLEOTIDE SEQUENCE [LARGE SCALE GENOMIC DNA]</scope>
    <source>
        <strain evidence="4 5">WMS-il1</strain>
    </source>
</reference>
<sequence length="2337" mass="252127">ADDSVALGDYETKSDSKLPSANEKGTSSEESQKCDVPITTPQVSDFYKSNTLSSATFTPTPLMDLPPSIYLPSFHPLNPVLLNPNVAPFAPTPIESLMNPVLAPQMFPQQPSIPPPRKPFQRSKNKHINNLPQPLFQDNGLYGLGFPQNGTNKEYYVMVHVEAGATFSIRTGDQEQQIPGPATVRLVVNNGPPLPMSMQVPPGHLVQQIVDEDGILTHLILTPIHPYPQYSVNMGNSAIPRPPNLVSSNSRLPQRLFASGNSGLNVVISPKTTPGLAITGPTWPGSASLGSPIPLQHALLPSMPPGADFLSATSAMAVSGEVNAPPQPAQPLIETRRKSKTEKQAASAKKDRAEETPDKTQSDSVKVASSASARPKKQPAASSNSKKSSLDKESSKTRCRNPRKGSSKDSTTEDSSNKKTSKCNGEASSGGGDPKDSLDSAIPDILRDDFSSIIVDELDGKSKMESTPQETGQSEDTSSTQRSAKPVNIVRPTNGGRPLPALNGDLTPAEACELKASLGGRLNGRPLNSSTLASLSNSTTINSTTSATIPSDNVWTTRKLASLNNASETSNAVTIPSNNTIIGDQPEKSRDKLTKQTTPNTPTQVSKSSASEKRKKVSNKSGDASKPKGGLESGQNERKSGKLNQHQIQQPLESGITNSSNSTSTTVATILDVTDPTPPTFLPHGAQPAFYAPSPFYAAGGPFFPDPHHVPPHSPHGCFLPLHPSQNQPLPPYLFSGAPPGVSGPPYLSFQPPHLIPTAPMHHHHPVAGQNVTANQGTGSSSSGPQLMGLPPPFVGTNPTTVAALAASAASGIGMSDEERNAIVQVLSKIAPPKISEVGCNNVTINITLPEGITDPLTSTEDNPKPTQPPIKDNNSTELETSKNNSDEEEKSKELSTPEAPQSNAKSWCISPSDLGFALYLAERNENYVCVYVGEVMSILLQDLRPGVHYNTKVCCMYEGLCGAASESAEFTTLTTIPAAPRLPNVFARTKSSLSVRWAVPADNGSKITSYRLQCATVTKGGGTPSFQVCYTGTQRYHKMTHLQPATTYMLRVAAINAHGQGPWSEEISVTTHGLPPSPPDPPRLLKSGTRSLLLTLESQSKTGTSNPSPCKPITRYQLEMQEGEARQHFKGVYDGDATTFLVEGLRRCSLYRFRLCASNADGMSHWSDIVAFRTDPDPPSVPKGLRQRGRARPYHVNLYWFPPDDDGGAPINAYRLEILMPRLPPALFRKYTNQQGNSGKKENGSRLRPNSSDLEEIKAAESKGPICWPWVISTSDGSRFTCVPPAKYLLQPPTSSVYTLGKVNGTVQPPFRVPNSPDPIGNSSDDSSNNLSPFDLSDPETTGDASCSTAWYSIYEGHCKEVTVCNLTPGQTFYFRVRATSHRNGTSQLNSRISPTSNLIHWGSATTSPLKIITPAVPPINPPSNLRLFCRAKPNELRLIWDPPTSNGGAPIISYELWQSLIDPVSGSPIKTDPISTVGISSSGSMKDLYNSNTYSKKTVSSAPSSVHSTPEHTISHTGDSRLVFAGSENNCKVRGLRSGQMFIFRVRAKNCTGWSNWSEWTTFTTAPSPPNALQTPPLVKSTSPTSVHVSWEAFEQTNGAPITEYRVECQPNAAEPLQTITPSERNGDDEMMLLPSERNEMTKVGSYSNDGFQLVHSGIERQFELHDLHPASRVAFRVCAVNSAGTSEWSPLGFCILPAAQPDQPPGLELDSSGPSKYSDNEVYVGGVSMTTARLVWIAPIDNGCPITSYNVELTRCDNFQTLLPGSNGCDTKYLPLKVQGDDAIQDLSASIVSSPEDVDEEEKRLLNRSANVTNDNDGSCDLQNIFCIPELSNLPPFRSSSVSPSLGIDSGSALSSNVSTESGSSHQQLKQYRHHGGIARPMDLRARRLSSAPMVYIRYTLTDLEVGTKYRVRVQALNAVGASPFSGILHFSTLPPLPSPPTLCSIGNTANGIKLRWSSSTLSPTDTSVEMNEETPFAKPNRLSSSLNSTNIKYILEISKKPESKGWTTIFEGPQTSFKARKLSEATTYYFRVAAINISGKGSFSEVLCEKTGYSQPSPVEAPQVIEVSNTLCELQWPVMSSMGQDPLLYQVQLTRVSSDFSLESESPSTITPMEISKGEETITAYRGAETSCTLSNLLSGTNYIARVCAIRCCQSESTSEFSPKNEEDLMTSMNAKITLLQGPYSVGTAFTTLPEKKTAIGELISAFTRGRQSTSSGQQEKPSLTSKRNGGVITSLNHLATWTIHRVRSAVTLVRRNIFTAGGLSNRERAQQQMAILMVVGFAVFTMMFAWFAHQYLLKFADDVGVKWSSGSLDDSSSSARAAVYARGRQPRQ</sequence>
<feature type="region of interest" description="Disordered" evidence="1">
    <location>
        <begin position="852"/>
        <end position="905"/>
    </location>
</feature>
<feature type="compositionally biased region" description="Basic and acidic residues" evidence="1">
    <location>
        <begin position="585"/>
        <end position="594"/>
    </location>
</feature>
<evidence type="ECO:0000313" key="5">
    <source>
        <dbReference type="Proteomes" id="UP000321570"/>
    </source>
</evidence>
<feature type="compositionally biased region" description="Polar residues" evidence="1">
    <location>
        <begin position="2214"/>
        <end position="2233"/>
    </location>
</feature>
<keyword evidence="2" id="KW-0472">Membrane</keyword>
<dbReference type="InterPro" id="IPR013783">
    <property type="entry name" value="Ig-like_fold"/>
</dbReference>
<feature type="compositionally biased region" description="Polar residues" evidence="1">
    <location>
        <begin position="770"/>
        <end position="785"/>
    </location>
</feature>